<keyword evidence="1" id="KW-1133">Transmembrane helix</keyword>
<organism evidence="2 3">
    <name type="scientific">Sphingomonas sabuli</name>
    <dbReference type="NCBI Taxonomy" id="2764186"/>
    <lineage>
        <taxon>Bacteria</taxon>
        <taxon>Pseudomonadati</taxon>
        <taxon>Pseudomonadota</taxon>
        <taxon>Alphaproteobacteria</taxon>
        <taxon>Sphingomonadales</taxon>
        <taxon>Sphingomonadaceae</taxon>
        <taxon>Sphingomonas</taxon>
    </lineage>
</organism>
<dbReference type="Proteomes" id="UP000515861">
    <property type="component" value="Chromosome"/>
</dbReference>
<dbReference type="RefSeq" id="WP_187479712.1">
    <property type="nucleotide sequence ID" value="NZ_CP060697.1"/>
</dbReference>
<dbReference type="EMBL" id="CP060697">
    <property type="protein sequence ID" value="QNM82757.1"/>
    <property type="molecule type" value="Genomic_DNA"/>
</dbReference>
<feature type="transmembrane region" description="Helical" evidence="1">
    <location>
        <begin position="100"/>
        <end position="122"/>
    </location>
</feature>
<keyword evidence="1" id="KW-0472">Membrane</keyword>
<dbReference type="AlphaFoldDB" id="A0A7G9L2A8"/>
<feature type="transmembrane region" description="Helical" evidence="1">
    <location>
        <begin position="36"/>
        <end position="60"/>
    </location>
</feature>
<evidence type="ECO:0000313" key="2">
    <source>
        <dbReference type="EMBL" id="QNM82757.1"/>
    </source>
</evidence>
<evidence type="ECO:0000256" key="1">
    <source>
        <dbReference type="SAM" id="Phobius"/>
    </source>
</evidence>
<accession>A0A7G9L2A8</accession>
<sequence length="130" mass="13638">MISDRQTRGIPAELPTKSARVLNSLVMGGAFAGADFAFGSSAGECALTGILAAATAYFWASRFGGDRAMLKLDAAMVAAFVAYCALALTITGMIDGQPSISSPSLLLIFLLFLPVDAAFPFLRLSRRDVL</sequence>
<proteinExistence type="predicted"/>
<feature type="transmembrane region" description="Helical" evidence="1">
    <location>
        <begin position="72"/>
        <end position="94"/>
    </location>
</feature>
<dbReference type="KEGG" id="ssau:H8M03_12350"/>
<protein>
    <submittedName>
        <fullName evidence="2">Uncharacterized protein</fullName>
    </submittedName>
</protein>
<keyword evidence="1" id="KW-0812">Transmembrane</keyword>
<gene>
    <name evidence="2" type="ORF">H8M03_12350</name>
</gene>
<reference evidence="2 3" key="1">
    <citation type="submission" date="2020-08" db="EMBL/GenBank/DDBJ databases">
        <title>Sphingomonas sp. sand1-3 16S ribosomal RNA gene Genome sequencing and assembly.</title>
        <authorList>
            <person name="Kang M."/>
        </authorList>
    </citation>
    <scope>NUCLEOTIDE SEQUENCE [LARGE SCALE GENOMIC DNA]</scope>
    <source>
        <strain evidence="3">sand1-3</strain>
    </source>
</reference>
<name>A0A7G9L2A8_9SPHN</name>
<keyword evidence="3" id="KW-1185">Reference proteome</keyword>
<evidence type="ECO:0000313" key="3">
    <source>
        <dbReference type="Proteomes" id="UP000515861"/>
    </source>
</evidence>